<keyword evidence="2" id="KW-0663">Pyridoxal phosphate</keyword>
<evidence type="ECO:0000313" key="6">
    <source>
        <dbReference type="Proteomes" id="UP001596047"/>
    </source>
</evidence>
<dbReference type="PANTHER" id="PTHR48078">
    <property type="entry name" value="THREONINE DEHYDRATASE, MITOCHONDRIAL-RELATED"/>
    <property type="match status" value="1"/>
</dbReference>
<dbReference type="PANTHER" id="PTHR48078:SF6">
    <property type="entry name" value="L-THREONINE DEHYDRATASE CATABOLIC TDCB"/>
    <property type="match status" value="1"/>
</dbReference>
<dbReference type="SUPFAM" id="SSF53686">
    <property type="entry name" value="Tryptophan synthase beta subunit-like PLP-dependent enzymes"/>
    <property type="match status" value="1"/>
</dbReference>
<reference evidence="6" key="1">
    <citation type="journal article" date="2019" name="Int. J. Syst. Evol. Microbiol.">
        <title>The Global Catalogue of Microorganisms (GCM) 10K type strain sequencing project: providing services to taxonomists for standard genome sequencing and annotation.</title>
        <authorList>
            <consortium name="The Broad Institute Genomics Platform"/>
            <consortium name="The Broad Institute Genome Sequencing Center for Infectious Disease"/>
            <person name="Wu L."/>
            <person name="Ma J."/>
        </authorList>
    </citation>
    <scope>NUCLEOTIDE SEQUENCE [LARGE SCALE GENOMIC DNA]</scope>
    <source>
        <strain evidence="6">CGMCC 1.3240</strain>
    </source>
</reference>
<evidence type="ECO:0000256" key="3">
    <source>
        <dbReference type="ARBA" id="ARBA00023239"/>
    </source>
</evidence>
<keyword evidence="6" id="KW-1185">Reference proteome</keyword>
<evidence type="ECO:0000256" key="1">
    <source>
        <dbReference type="ARBA" id="ARBA00001933"/>
    </source>
</evidence>
<organism evidence="5 6">
    <name type="scientific">Paenibacillus solisilvae</name>
    <dbReference type="NCBI Taxonomy" id="2486751"/>
    <lineage>
        <taxon>Bacteria</taxon>
        <taxon>Bacillati</taxon>
        <taxon>Bacillota</taxon>
        <taxon>Bacilli</taxon>
        <taxon>Bacillales</taxon>
        <taxon>Paenibacillaceae</taxon>
        <taxon>Paenibacillus</taxon>
    </lineage>
</organism>
<dbReference type="RefSeq" id="WP_379186167.1">
    <property type="nucleotide sequence ID" value="NZ_JBHSOW010000006.1"/>
</dbReference>
<proteinExistence type="predicted"/>
<keyword evidence="3" id="KW-0456">Lyase</keyword>
<dbReference type="EMBL" id="JBHSOW010000006">
    <property type="protein sequence ID" value="MFC5647711.1"/>
    <property type="molecule type" value="Genomic_DNA"/>
</dbReference>
<comment type="cofactor">
    <cofactor evidence="1">
        <name>pyridoxal 5'-phosphate</name>
        <dbReference type="ChEBI" id="CHEBI:597326"/>
    </cofactor>
</comment>
<gene>
    <name evidence="5" type="ORF">ACFPYJ_01005</name>
</gene>
<dbReference type="InterPro" id="IPR050147">
    <property type="entry name" value="Ser/Thr_Dehydratase"/>
</dbReference>
<evidence type="ECO:0000259" key="4">
    <source>
        <dbReference type="Pfam" id="PF00291"/>
    </source>
</evidence>
<dbReference type="InterPro" id="IPR001926">
    <property type="entry name" value="TrpB-like_PALP"/>
</dbReference>
<name>A0ABW0VT44_9BACL</name>
<feature type="domain" description="Tryptophan synthase beta chain-like PALP" evidence="4">
    <location>
        <begin position="83"/>
        <end position="384"/>
    </location>
</feature>
<protein>
    <submittedName>
        <fullName evidence="5">Pyridoxal-phosphate dependent enzyme</fullName>
    </submittedName>
</protein>
<sequence>MINLTVTQKWLRCTECQGEFKLDSIYTGCPACDKEGRSGALEVCYDIGRLSSKITKSWLREWGGSIWKYADLLPVCDTSFCSTLGEGFTPLVREPYFEKEFGFGNIYLKNEASNPTWSHKDRLNAVLVSKAKELNAKGIAASSTGNHGISAAAYAALNDLPCIVFFPPETSTSYLRLAGLYGAQAFVTPWEKRGELLQKLVFEENWTPSYPFVEGGISNPYGVEGYKTIAYELIAQLDDTPDAILAPVSEGNALTGIHKGFQEMLELGVIDRIPRLYGCVPRGANALERSFERQDDKVMTLEDSYSIATSTREKTAGVHVLRLLHASKGRAVSVTDDAIIRMMQILGKRGYCVETASALPAACLEQLMEKGEIKPEEKVVCLVTSTGIKWPDLLAEMAPPPQRIEGTWESFIGAKR</sequence>
<evidence type="ECO:0000256" key="2">
    <source>
        <dbReference type="ARBA" id="ARBA00022898"/>
    </source>
</evidence>
<dbReference type="Gene3D" id="3.40.50.1100">
    <property type="match status" value="2"/>
</dbReference>
<dbReference type="InterPro" id="IPR036052">
    <property type="entry name" value="TrpB-like_PALP_sf"/>
</dbReference>
<evidence type="ECO:0000313" key="5">
    <source>
        <dbReference type="EMBL" id="MFC5647711.1"/>
    </source>
</evidence>
<dbReference type="Pfam" id="PF00291">
    <property type="entry name" value="PALP"/>
    <property type="match status" value="1"/>
</dbReference>
<dbReference type="Proteomes" id="UP001596047">
    <property type="component" value="Unassembled WGS sequence"/>
</dbReference>
<comment type="caution">
    <text evidence="5">The sequence shown here is derived from an EMBL/GenBank/DDBJ whole genome shotgun (WGS) entry which is preliminary data.</text>
</comment>
<accession>A0ABW0VT44</accession>